<dbReference type="SUPFAM" id="SSF81606">
    <property type="entry name" value="PP2C-like"/>
    <property type="match status" value="1"/>
</dbReference>
<dbReference type="InterPro" id="IPR001932">
    <property type="entry name" value="PPM-type_phosphatase-like_dom"/>
</dbReference>
<organism evidence="3 4">
    <name type="scientific">Candidatus Muproteobacteria bacterium RBG_16_62_13</name>
    <dbReference type="NCBI Taxonomy" id="1817756"/>
    <lineage>
        <taxon>Bacteria</taxon>
        <taxon>Pseudomonadati</taxon>
        <taxon>Pseudomonadota</taxon>
        <taxon>Candidatus Muproteobacteria</taxon>
    </lineage>
</organism>
<dbReference type="SMART" id="SM00332">
    <property type="entry name" value="PP2Cc"/>
    <property type="match status" value="1"/>
</dbReference>
<reference evidence="3 4" key="1">
    <citation type="journal article" date="2016" name="Nat. Commun.">
        <title>Thousands of microbial genomes shed light on interconnected biogeochemical processes in an aquifer system.</title>
        <authorList>
            <person name="Anantharaman K."/>
            <person name="Brown C.T."/>
            <person name="Hug L.A."/>
            <person name="Sharon I."/>
            <person name="Castelle C.J."/>
            <person name="Probst A.J."/>
            <person name="Thomas B.C."/>
            <person name="Singh A."/>
            <person name="Wilkins M.J."/>
            <person name="Karaoz U."/>
            <person name="Brodie E.L."/>
            <person name="Williams K.H."/>
            <person name="Hubbard S.S."/>
            <person name="Banfield J.F."/>
        </authorList>
    </citation>
    <scope>NUCLEOTIDE SEQUENCE [LARGE SCALE GENOMIC DNA]</scope>
</reference>
<evidence type="ECO:0000259" key="2">
    <source>
        <dbReference type="PROSITE" id="PS51746"/>
    </source>
</evidence>
<evidence type="ECO:0000313" key="4">
    <source>
        <dbReference type="Proteomes" id="UP000178379"/>
    </source>
</evidence>
<dbReference type="Gene3D" id="3.60.40.10">
    <property type="entry name" value="PPM-type phosphatase domain"/>
    <property type="match status" value="1"/>
</dbReference>
<feature type="region of interest" description="Disordered" evidence="1">
    <location>
        <begin position="249"/>
        <end position="282"/>
    </location>
</feature>
<comment type="caution">
    <text evidence="3">The sequence shown here is derived from an EMBL/GenBank/DDBJ whole genome shotgun (WGS) entry which is preliminary data.</text>
</comment>
<sequence length="292" mass="31860">MNSFIMIGLTDPGVVRTENEDSIGTRPEAGLAVLADGMGGHQAGEVASKLAVDTIIKYLTDTYAADRRESLSKRISEAIRRANATIFDAAHQNEAHAGMGSTIVTAMLRNGELVVGHVGDSRLYRFRNDKLEQITEDHSVIQELVNRGLFTHEEARASVGKNLVTRALGVDAEVLVDVNAVPLEANDLYLLCSDGLNDVVPDEDIAQILADHSANLYTAAFKLVTLANQRGGPDNISVILIRQEDVEIKPEPEKEKKTKKLGKPPAAKPDHGMTSEFTVNRHEKFIVDDEKN</sequence>
<dbReference type="AlphaFoldDB" id="A0A1F6T4L5"/>
<name>A0A1F6T4L5_9PROT</name>
<dbReference type="STRING" id="1817756.A2140_01365"/>
<dbReference type="CDD" id="cd00143">
    <property type="entry name" value="PP2Cc"/>
    <property type="match status" value="1"/>
</dbReference>
<dbReference type="SMART" id="SM00331">
    <property type="entry name" value="PP2C_SIG"/>
    <property type="match status" value="1"/>
</dbReference>
<evidence type="ECO:0000313" key="3">
    <source>
        <dbReference type="EMBL" id="OGI40071.1"/>
    </source>
</evidence>
<dbReference type="NCBIfam" id="NF033484">
    <property type="entry name" value="Stp1_PP2C_phos"/>
    <property type="match status" value="1"/>
</dbReference>
<dbReference type="EMBL" id="MFSQ01000067">
    <property type="protein sequence ID" value="OGI40071.1"/>
    <property type="molecule type" value="Genomic_DNA"/>
</dbReference>
<proteinExistence type="predicted"/>
<dbReference type="PROSITE" id="PS51746">
    <property type="entry name" value="PPM_2"/>
    <property type="match status" value="1"/>
</dbReference>
<dbReference type="Proteomes" id="UP000178379">
    <property type="component" value="Unassembled WGS sequence"/>
</dbReference>
<dbReference type="PANTHER" id="PTHR47992">
    <property type="entry name" value="PROTEIN PHOSPHATASE"/>
    <property type="match status" value="1"/>
</dbReference>
<protein>
    <recommendedName>
        <fullName evidence="2">PPM-type phosphatase domain-containing protein</fullName>
    </recommendedName>
</protein>
<dbReference type="GO" id="GO:0004722">
    <property type="term" value="F:protein serine/threonine phosphatase activity"/>
    <property type="evidence" value="ECO:0007669"/>
    <property type="project" value="InterPro"/>
</dbReference>
<accession>A0A1F6T4L5</accession>
<feature type="domain" description="PPM-type phosphatase" evidence="2">
    <location>
        <begin position="6"/>
        <end position="243"/>
    </location>
</feature>
<evidence type="ECO:0000256" key="1">
    <source>
        <dbReference type="SAM" id="MobiDB-lite"/>
    </source>
</evidence>
<gene>
    <name evidence="3" type="ORF">A2140_01365</name>
</gene>
<feature type="compositionally biased region" description="Basic and acidic residues" evidence="1">
    <location>
        <begin position="268"/>
        <end position="282"/>
    </location>
</feature>
<dbReference type="Pfam" id="PF13672">
    <property type="entry name" value="PP2C_2"/>
    <property type="match status" value="1"/>
</dbReference>
<dbReference type="InterPro" id="IPR015655">
    <property type="entry name" value="PP2C"/>
</dbReference>
<dbReference type="InterPro" id="IPR036457">
    <property type="entry name" value="PPM-type-like_dom_sf"/>
</dbReference>